<dbReference type="InterPro" id="IPR022540">
    <property type="entry name" value="DUF2556"/>
</dbReference>
<gene>
    <name evidence="2" type="ORF">SAMN02927897_03807</name>
</gene>
<keyword evidence="1" id="KW-0472">Membrane</keyword>
<dbReference type="AlphaFoldDB" id="A0A1G4Z1D1"/>
<protein>
    <recommendedName>
        <fullName evidence="4">DUF2556 domain-containing protein</fullName>
    </recommendedName>
</protein>
<dbReference type="GeneID" id="28310670"/>
<keyword evidence="1" id="KW-0812">Transmembrane</keyword>
<proteinExistence type="predicted"/>
<dbReference type="EMBL" id="FMUI01000014">
    <property type="protein sequence ID" value="SCX59493.1"/>
    <property type="molecule type" value="Genomic_DNA"/>
</dbReference>
<reference evidence="2 3" key="1">
    <citation type="submission" date="2016-10" db="EMBL/GenBank/DDBJ databases">
        <authorList>
            <person name="Varghese N."/>
            <person name="Submissions S."/>
        </authorList>
    </citation>
    <scope>NUCLEOTIDE SEQUENCE [LARGE SCALE GENOMIC DNA]</scope>
    <source>
        <strain evidence="2 3">CGMCC 1.12102</strain>
    </source>
</reference>
<organism evidence="2 3">
    <name type="scientific">Kosakonia sacchari</name>
    <dbReference type="NCBI Taxonomy" id="1158459"/>
    <lineage>
        <taxon>Bacteria</taxon>
        <taxon>Pseudomonadati</taxon>
        <taxon>Pseudomonadota</taxon>
        <taxon>Gammaproteobacteria</taxon>
        <taxon>Enterobacterales</taxon>
        <taxon>Enterobacteriaceae</taxon>
        <taxon>Kosakonia</taxon>
    </lineage>
</organism>
<evidence type="ECO:0000313" key="3">
    <source>
        <dbReference type="Proteomes" id="UP000183569"/>
    </source>
</evidence>
<sequence>MFRKYWWLVAFALSILMLDSLIMYWIEYMTTEIDKCRNMNSVNPLKLVNCNNL</sequence>
<evidence type="ECO:0008006" key="4">
    <source>
        <dbReference type="Google" id="ProtNLM"/>
    </source>
</evidence>
<name>A0A1G4Z1D1_9ENTR</name>
<feature type="transmembrane region" description="Helical" evidence="1">
    <location>
        <begin position="6"/>
        <end position="26"/>
    </location>
</feature>
<accession>A0A1G4Z1D1</accession>
<dbReference type="RefSeq" id="WP_017457278.1">
    <property type="nucleotide sequence ID" value="NZ_FMUI01000014.1"/>
</dbReference>
<keyword evidence="1" id="KW-1133">Transmembrane helix</keyword>
<dbReference type="Proteomes" id="UP000183569">
    <property type="component" value="Unassembled WGS sequence"/>
</dbReference>
<comment type="caution">
    <text evidence="2">The sequence shown here is derived from an EMBL/GenBank/DDBJ whole genome shotgun (WGS) entry which is preliminary data.</text>
</comment>
<evidence type="ECO:0000256" key="1">
    <source>
        <dbReference type="SAM" id="Phobius"/>
    </source>
</evidence>
<evidence type="ECO:0000313" key="2">
    <source>
        <dbReference type="EMBL" id="SCX59493.1"/>
    </source>
</evidence>
<dbReference type="Pfam" id="PF10831">
    <property type="entry name" value="DUF2556"/>
    <property type="match status" value="1"/>
</dbReference>